<dbReference type="Pfam" id="PF07686">
    <property type="entry name" value="V-set"/>
    <property type="match status" value="1"/>
</dbReference>
<dbReference type="Ensembl" id="ENSCPBT00000003184.1">
    <property type="protein sequence ID" value="ENSCPBP00000002605.1"/>
    <property type="gene ID" value="ENSCPBG00000002074.1"/>
</dbReference>
<evidence type="ECO:0000256" key="5">
    <source>
        <dbReference type="ARBA" id="ARBA00022989"/>
    </source>
</evidence>
<protein>
    <recommendedName>
        <fullName evidence="9">Ig-like domain-containing protein</fullName>
    </recommendedName>
</protein>
<evidence type="ECO:0000256" key="2">
    <source>
        <dbReference type="ARBA" id="ARBA00022692"/>
    </source>
</evidence>
<dbReference type="SUPFAM" id="SSF48726">
    <property type="entry name" value="Immunoglobulin"/>
    <property type="match status" value="2"/>
</dbReference>
<dbReference type="GO" id="GO:0007155">
    <property type="term" value="P:cell adhesion"/>
    <property type="evidence" value="ECO:0007669"/>
    <property type="project" value="UniProtKB-KW"/>
</dbReference>
<dbReference type="GeneTree" id="ENSGT01150000286907"/>
<evidence type="ECO:0000256" key="3">
    <source>
        <dbReference type="ARBA" id="ARBA00022734"/>
    </source>
</evidence>
<dbReference type="InterPro" id="IPR013783">
    <property type="entry name" value="Ig-like_fold"/>
</dbReference>
<dbReference type="InterPro" id="IPR013106">
    <property type="entry name" value="Ig_V-set"/>
</dbReference>
<accession>A0A8C3H690</accession>
<evidence type="ECO:0000256" key="1">
    <source>
        <dbReference type="ARBA" id="ARBA00004167"/>
    </source>
</evidence>
<dbReference type="SMART" id="SM00409">
    <property type="entry name" value="IG"/>
    <property type="match status" value="2"/>
</dbReference>
<comment type="subcellular location">
    <subcellularLocation>
        <location evidence="1">Membrane</location>
        <topology evidence="1">Single-pass membrane protein</topology>
    </subcellularLocation>
</comment>
<keyword evidence="7" id="KW-1015">Disulfide bond</keyword>
<dbReference type="InterPro" id="IPR036179">
    <property type="entry name" value="Ig-like_dom_sf"/>
</dbReference>
<dbReference type="PANTHER" id="PTHR12035">
    <property type="entry name" value="SIALIC ACID BINDING IMMUNOGLOBULIN-LIKE LECTIN"/>
    <property type="match status" value="1"/>
</dbReference>
<evidence type="ECO:0000259" key="9">
    <source>
        <dbReference type="PROSITE" id="PS50835"/>
    </source>
</evidence>
<keyword evidence="2" id="KW-0812">Transmembrane</keyword>
<dbReference type="InterPro" id="IPR013162">
    <property type="entry name" value="CD80_C2-set"/>
</dbReference>
<dbReference type="Pfam" id="PF08205">
    <property type="entry name" value="C2-set_2"/>
    <property type="match status" value="1"/>
</dbReference>
<name>A0A8C3H690_CHRPI</name>
<dbReference type="InterPro" id="IPR051036">
    <property type="entry name" value="SIGLEC"/>
</dbReference>
<dbReference type="GO" id="GO:0030246">
    <property type="term" value="F:carbohydrate binding"/>
    <property type="evidence" value="ECO:0007669"/>
    <property type="project" value="UniProtKB-KW"/>
</dbReference>
<dbReference type="PROSITE" id="PS50835">
    <property type="entry name" value="IG_LIKE"/>
    <property type="match status" value="1"/>
</dbReference>
<sequence>LLWPLSFYGPQPAGSLSQPPGFTLAVPQSVSVQEGLCVLIPCNFTYPASYDTDNPSDQLYRLWYKEPATVGQDRPVASSLPSAWVLQEIQGRFRLMGDPAHGDCSLQISDARRTDEGRYFLHIEKGMFEHTYRSNSDGTDPVLTISVPGTLLAGEPVTVTCTAPGRCSGSPPQVTWMGPFNDTARNVSAQLTNGTWAHSSELSFTPGLGDNGKELVCTVTYSSAQGSSTSRTIQLHVGYSRLLLAPSGVPTHPSTHPPIYLPTNLPTYLSSIHPPTQLCTYPPVYASIHPHTTTHHSFICLSIPTASHLHTRESLSLSLTGHPAALVESEERTGRWSGNPLCPSLACRSGCSSATEEMTGT</sequence>
<dbReference type="InterPro" id="IPR003599">
    <property type="entry name" value="Ig_sub"/>
</dbReference>
<keyword evidence="11" id="KW-1185">Reference proteome</keyword>
<keyword evidence="3" id="KW-0430">Lectin</keyword>
<organism evidence="10 11">
    <name type="scientific">Chrysemys picta bellii</name>
    <name type="common">Western painted turtle</name>
    <name type="synonym">Emys bellii</name>
    <dbReference type="NCBI Taxonomy" id="8478"/>
    <lineage>
        <taxon>Eukaryota</taxon>
        <taxon>Metazoa</taxon>
        <taxon>Chordata</taxon>
        <taxon>Craniata</taxon>
        <taxon>Vertebrata</taxon>
        <taxon>Euteleostomi</taxon>
        <taxon>Archelosauria</taxon>
        <taxon>Testudinata</taxon>
        <taxon>Testudines</taxon>
        <taxon>Cryptodira</taxon>
        <taxon>Durocryptodira</taxon>
        <taxon>Testudinoidea</taxon>
        <taxon>Emydidae</taxon>
        <taxon>Chrysemys</taxon>
    </lineage>
</organism>
<comment type="similarity">
    <text evidence="8">Belongs to the immunoglobulin superfamily. SIGLEC (sialic acid binding Ig-like lectin) family.</text>
</comment>
<dbReference type="GO" id="GO:0005886">
    <property type="term" value="C:plasma membrane"/>
    <property type="evidence" value="ECO:0007669"/>
    <property type="project" value="TreeGrafter"/>
</dbReference>
<dbReference type="Proteomes" id="UP000694380">
    <property type="component" value="Unplaced"/>
</dbReference>
<reference evidence="10" key="2">
    <citation type="submission" date="2025-09" db="UniProtKB">
        <authorList>
            <consortium name="Ensembl"/>
        </authorList>
    </citation>
    <scope>IDENTIFICATION</scope>
</reference>
<dbReference type="GO" id="GO:0033691">
    <property type="term" value="F:sialic acid binding"/>
    <property type="evidence" value="ECO:0007669"/>
    <property type="project" value="TreeGrafter"/>
</dbReference>
<dbReference type="InterPro" id="IPR007110">
    <property type="entry name" value="Ig-like_dom"/>
</dbReference>
<dbReference type="PANTHER" id="PTHR12035:SF125">
    <property type="entry name" value="SIALIC ACID-BINDING IG-LIKE LECTIN 5"/>
    <property type="match status" value="1"/>
</dbReference>
<keyword evidence="4" id="KW-0130">Cell adhesion</keyword>
<reference evidence="10" key="1">
    <citation type="submission" date="2025-08" db="UniProtKB">
        <authorList>
            <consortium name="Ensembl"/>
        </authorList>
    </citation>
    <scope>IDENTIFICATION</scope>
</reference>
<evidence type="ECO:0000256" key="6">
    <source>
        <dbReference type="ARBA" id="ARBA00023136"/>
    </source>
</evidence>
<evidence type="ECO:0000256" key="4">
    <source>
        <dbReference type="ARBA" id="ARBA00022889"/>
    </source>
</evidence>
<keyword evidence="5" id="KW-1133">Transmembrane helix</keyword>
<evidence type="ECO:0000256" key="8">
    <source>
        <dbReference type="ARBA" id="ARBA00038361"/>
    </source>
</evidence>
<proteinExistence type="inferred from homology"/>
<keyword evidence="6" id="KW-0472">Membrane</keyword>
<evidence type="ECO:0000313" key="10">
    <source>
        <dbReference type="Ensembl" id="ENSCPBP00000002605.1"/>
    </source>
</evidence>
<feature type="domain" description="Ig-like" evidence="9">
    <location>
        <begin position="141"/>
        <end position="234"/>
    </location>
</feature>
<dbReference type="AlphaFoldDB" id="A0A8C3H690"/>
<evidence type="ECO:0000313" key="11">
    <source>
        <dbReference type="Proteomes" id="UP000694380"/>
    </source>
</evidence>
<evidence type="ECO:0000256" key="7">
    <source>
        <dbReference type="ARBA" id="ARBA00023157"/>
    </source>
</evidence>
<dbReference type="Gene3D" id="2.60.40.10">
    <property type="entry name" value="Immunoglobulins"/>
    <property type="match status" value="2"/>
</dbReference>